<dbReference type="InterPro" id="IPR057678">
    <property type="entry name" value="DUF7918"/>
</dbReference>
<evidence type="ECO:0000313" key="4">
    <source>
        <dbReference type="Proteomes" id="UP001050691"/>
    </source>
</evidence>
<name>A0AAV5AIZ2_9AGAM</name>
<feature type="domain" description="DUF7918" evidence="2">
    <location>
        <begin position="11"/>
        <end position="218"/>
    </location>
</feature>
<evidence type="ECO:0000313" key="3">
    <source>
        <dbReference type="EMBL" id="GJJ11920.1"/>
    </source>
</evidence>
<proteinExistence type="predicted"/>
<reference evidence="3" key="1">
    <citation type="submission" date="2021-10" db="EMBL/GenBank/DDBJ databases">
        <title>De novo Genome Assembly of Clathrus columnatus (Basidiomycota, Fungi) Using Illumina and Nanopore Sequence Data.</title>
        <authorList>
            <person name="Ogiso-Tanaka E."/>
            <person name="Itagaki H."/>
            <person name="Hosoya T."/>
            <person name="Hosaka K."/>
        </authorList>
    </citation>
    <scope>NUCLEOTIDE SEQUENCE</scope>
    <source>
        <strain evidence="3">MO-923</strain>
    </source>
</reference>
<keyword evidence="4" id="KW-1185">Reference proteome</keyword>
<dbReference type="PANTHER" id="PTHR36223:SF1">
    <property type="entry name" value="TRANSCRIPTION ELONGATION FACTOR EAF N-TERMINAL DOMAIN-CONTAINING PROTEIN"/>
    <property type="match status" value="1"/>
</dbReference>
<sequence>MDCLTIPGYEFWIESNQKRATQYQTQETNEPTGRVVSCYTASEVGKEFRIGLRKDRDAQSTRIKFYLNDDCVDQRILRTPKTYNMFVSHVYTSGATEKRGFAFSTINFEEDDATELTSISKNHGTIRLEIFRITNVRSTHSGPPRCNAATLNVPTLSEKSKTINPHTISLRNPEEVGNKSFNYYTYDYMDSPKETPWYTVKFLYGPLDILQAKGIAPISVLKPAPNSESLERQIDQPTRVLDFYCKDQKLKIIKFKCPTKVTSSKETTVIEEDLPDPATLFTVKKENIKIETFSSPKRPRESLLTINSRAERIKRKGGGYSKSLTAQLGARAGKEGQSKS</sequence>
<dbReference type="AlphaFoldDB" id="A0AAV5AIZ2"/>
<dbReference type="PANTHER" id="PTHR36223">
    <property type="entry name" value="BETA-LACTAMASE-TYPE TRANSPEPTIDASE FOLD DOMAIN CONTAINING PROTEIN"/>
    <property type="match status" value="1"/>
</dbReference>
<gene>
    <name evidence="3" type="ORF">Clacol_006158</name>
</gene>
<organism evidence="3 4">
    <name type="scientific">Clathrus columnatus</name>
    <dbReference type="NCBI Taxonomy" id="1419009"/>
    <lineage>
        <taxon>Eukaryota</taxon>
        <taxon>Fungi</taxon>
        <taxon>Dikarya</taxon>
        <taxon>Basidiomycota</taxon>
        <taxon>Agaricomycotina</taxon>
        <taxon>Agaricomycetes</taxon>
        <taxon>Phallomycetidae</taxon>
        <taxon>Phallales</taxon>
        <taxon>Clathraceae</taxon>
        <taxon>Clathrus</taxon>
    </lineage>
</organism>
<evidence type="ECO:0000259" key="2">
    <source>
        <dbReference type="Pfam" id="PF25534"/>
    </source>
</evidence>
<feature type="region of interest" description="Disordered" evidence="1">
    <location>
        <begin position="314"/>
        <end position="340"/>
    </location>
</feature>
<dbReference type="Pfam" id="PF25534">
    <property type="entry name" value="DUF7918"/>
    <property type="match status" value="1"/>
</dbReference>
<accession>A0AAV5AIZ2</accession>
<dbReference type="Proteomes" id="UP001050691">
    <property type="component" value="Unassembled WGS sequence"/>
</dbReference>
<comment type="caution">
    <text evidence="3">The sequence shown here is derived from an EMBL/GenBank/DDBJ whole genome shotgun (WGS) entry which is preliminary data.</text>
</comment>
<dbReference type="EMBL" id="BPWL01000007">
    <property type="protein sequence ID" value="GJJ11920.1"/>
    <property type="molecule type" value="Genomic_DNA"/>
</dbReference>
<protein>
    <recommendedName>
        <fullName evidence="2">DUF7918 domain-containing protein</fullName>
    </recommendedName>
</protein>
<evidence type="ECO:0000256" key="1">
    <source>
        <dbReference type="SAM" id="MobiDB-lite"/>
    </source>
</evidence>